<evidence type="ECO:0000259" key="3">
    <source>
        <dbReference type="SMART" id="SM00903"/>
    </source>
</evidence>
<dbReference type="GO" id="GO:0042602">
    <property type="term" value="F:riboflavin reductase (NADPH) activity"/>
    <property type="evidence" value="ECO:0007669"/>
    <property type="project" value="TreeGrafter"/>
</dbReference>
<gene>
    <name evidence="4" type="ORF">G352_03209</name>
</gene>
<dbReference type="RefSeq" id="WP_003934727.1">
    <property type="nucleotide sequence ID" value="NZ_AOEX01000016.1"/>
</dbReference>
<dbReference type="Gene3D" id="2.30.110.10">
    <property type="entry name" value="Electron Transport, Fmn-binding Protein, Chain A"/>
    <property type="match status" value="1"/>
</dbReference>
<dbReference type="AlphaFoldDB" id="M2ZHW2"/>
<dbReference type="Proteomes" id="UP000011731">
    <property type="component" value="Unassembled WGS sequence"/>
</dbReference>
<evidence type="ECO:0000256" key="2">
    <source>
        <dbReference type="ARBA" id="ARBA00023002"/>
    </source>
</evidence>
<evidence type="ECO:0000313" key="5">
    <source>
        <dbReference type="Proteomes" id="UP000011731"/>
    </source>
</evidence>
<dbReference type="SUPFAM" id="SSF50475">
    <property type="entry name" value="FMN-binding split barrel"/>
    <property type="match status" value="1"/>
</dbReference>
<accession>M2ZHW2</accession>
<comment type="similarity">
    <text evidence="1">Belongs to the non-flavoprotein flavin reductase family.</text>
</comment>
<evidence type="ECO:0000256" key="1">
    <source>
        <dbReference type="ARBA" id="ARBA00008898"/>
    </source>
</evidence>
<dbReference type="EMBL" id="AOEX01000016">
    <property type="protein sequence ID" value="EME66912.1"/>
    <property type="molecule type" value="Genomic_DNA"/>
</dbReference>
<keyword evidence="5" id="KW-1185">Reference proteome</keyword>
<organism evidence="4 5">
    <name type="scientific">Rhodococcus ruber BKS 20-38</name>
    <dbReference type="NCBI Taxonomy" id="1278076"/>
    <lineage>
        <taxon>Bacteria</taxon>
        <taxon>Bacillati</taxon>
        <taxon>Actinomycetota</taxon>
        <taxon>Actinomycetes</taxon>
        <taxon>Mycobacteriales</taxon>
        <taxon>Nocardiaceae</taxon>
        <taxon>Rhodococcus</taxon>
    </lineage>
</organism>
<proteinExistence type="inferred from homology"/>
<sequence length="141" mass="14853">MVTEDHTGAPRGFTASAFTAVSQDPPLVLVCLTKSADSYPAFTAAEKFAIHFAADGNTSVATRFATKSADKFAGGDFDEHPDGLPALRGAIARLSCSMHARYDGGDHDILVGRVEGVHLGKAETPAVYHARRFHTLVPLGG</sequence>
<dbReference type="PATRIC" id="fig|1278076.4.peg.669"/>
<name>M2ZHW2_9NOCA</name>
<dbReference type="SMART" id="SM00903">
    <property type="entry name" value="Flavin_Reduct"/>
    <property type="match status" value="1"/>
</dbReference>
<dbReference type="GO" id="GO:0006208">
    <property type="term" value="P:pyrimidine nucleobase catabolic process"/>
    <property type="evidence" value="ECO:0007669"/>
    <property type="project" value="TreeGrafter"/>
</dbReference>
<dbReference type="PANTHER" id="PTHR30466">
    <property type="entry name" value="FLAVIN REDUCTASE"/>
    <property type="match status" value="1"/>
</dbReference>
<evidence type="ECO:0000313" key="4">
    <source>
        <dbReference type="EMBL" id="EME66912.1"/>
    </source>
</evidence>
<dbReference type="InterPro" id="IPR050268">
    <property type="entry name" value="NADH-dep_flavin_reductase"/>
</dbReference>
<protein>
    <submittedName>
        <fullName evidence="4">Actinorhodin polyketide dimerase</fullName>
    </submittedName>
</protein>
<comment type="caution">
    <text evidence="4">The sequence shown here is derived from an EMBL/GenBank/DDBJ whole genome shotgun (WGS) entry which is preliminary data.</text>
</comment>
<dbReference type="InterPro" id="IPR002563">
    <property type="entry name" value="Flavin_Rdtase-like_dom"/>
</dbReference>
<dbReference type="Pfam" id="PF01613">
    <property type="entry name" value="Flavin_Reduct"/>
    <property type="match status" value="1"/>
</dbReference>
<reference evidence="4 5" key="1">
    <citation type="journal article" date="2013" name="Genome Announc.">
        <title>Draft Genome Sequence of Rhodococcus ruber Strain BKS 20-38.</title>
        <authorList>
            <person name="Bala M."/>
            <person name="Kumar S."/>
            <person name="Raghava G.P."/>
            <person name="Mayilraj S."/>
        </authorList>
    </citation>
    <scope>NUCLEOTIDE SEQUENCE [LARGE SCALE GENOMIC DNA]</scope>
    <source>
        <strain evidence="4 5">BKS 20-38</strain>
    </source>
</reference>
<dbReference type="GO" id="GO:0010181">
    <property type="term" value="F:FMN binding"/>
    <property type="evidence" value="ECO:0007669"/>
    <property type="project" value="InterPro"/>
</dbReference>
<keyword evidence="2" id="KW-0560">Oxidoreductase</keyword>
<dbReference type="PANTHER" id="PTHR30466:SF1">
    <property type="entry name" value="FMN REDUCTASE (NADH) RUTF"/>
    <property type="match status" value="1"/>
</dbReference>
<feature type="domain" description="Flavin reductase like" evidence="3">
    <location>
        <begin position="1"/>
        <end position="135"/>
    </location>
</feature>
<dbReference type="InterPro" id="IPR012349">
    <property type="entry name" value="Split_barrel_FMN-bd"/>
</dbReference>